<sequence>MELVAKFDVILMLVGFVHTTETTNNEASPTTTSSVESSTQTMAITETTMATLEKKQETTTPLNNETLLTTTLSVEPSTQGMTMTETTMTTPGKEQEREKCYDGLIFGGIGVAVTIPITVLITLLIIWKRIGVGPLINCTRSDSHYSSVECNLFVKCAPFSRPIRTCWEFLQFSVCCRLKSIGTGRRNEEIIGSELRTVPDTNTTEQSNNADEREYDQPHWNSISLSDQKQPIGAEMENTEYENIGSCSRSSYEGLHPYENNGMNLYGSCSQEHIIQEETEEIGV</sequence>
<keyword evidence="2" id="KW-0812">Transmembrane</keyword>
<dbReference type="AlphaFoldDB" id="A0AAE0VKI8"/>
<evidence type="ECO:0000313" key="5">
    <source>
        <dbReference type="Proteomes" id="UP001195483"/>
    </source>
</evidence>
<feature type="region of interest" description="Disordered" evidence="1">
    <location>
        <begin position="197"/>
        <end position="216"/>
    </location>
</feature>
<name>A0AAE0VKI8_9BIVA</name>
<feature type="chain" id="PRO_5042084586" evidence="3">
    <location>
        <begin position="20"/>
        <end position="284"/>
    </location>
</feature>
<reference evidence="4" key="1">
    <citation type="journal article" date="2021" name="Genome Biol. Evol.">
        <title>A High-Quality Reference Genome for a Parasitic Bivalve with Doubly Uniparental Inheritance (Bivalvia: Unionida).</title>
        <authorList>
            <person name="Smith C.H."/>
        </authorList>
    </citation>
    <scope>NUCLEOTIDE SEQUENCE</scope>
    <source>
        <strain evidence="4">CHS0354</strain>
    </source>
</reference>
<dbReference type="EMBL" id="JAEAOA010001821">
    <property type="protein sequence ID" value="KAK3581668.1"/>
    <property type="molecule type" value="Genomic_DNA"/>
</dbReference>
<keyword evidence="2" id="KW-0472">Membrane</keyword>
<reference evidence="4" key="3">
    <citation type="submission" date="2023-05" db="EMBL/GenBank/DDBJ databases">
        <authorList>
            <person name="Smith C.H."/>
        </authorList>
    </citation>
    <scope>NUCLEOTIDE SEQUENCE</scope>
    <source>
        <strain evidence="4">CHS0354</strain>
        <tissue evidence="4">Mantle</tissue>
    </source>
</reference>
<feature type="transmembrane region" description="Helical" evidence="2">
    <location>
        <begin position="103"/>
        <end position="127"/>
    </location>
</feature>
<feature type="signal peptide" evidence="3">
    <location>
        <begin position="1"/>
        <end position="19"/>
    </location>
</feature>
<comment type="caution">
    <text evidence="4">The sequence shown here is derived from an EMBL/GenBank/DDBJ whole genome shotgun (WGS) entry which is preliminary data.</text>
</comment>
<evidence type="ECO:0000313" key="4">
    <source>
        <dbReference type="EMBL" id="KAK3581668.1"/>
    </source>
</evidence>
<evidence type="ECO:0000256" key="1">
    <source>
        <dbReference type="SAM" id="MobiDB-lite"/>
    </source>
</evidence>
<evidence type="ECO:0000256" key="2">
    <source>
        <dbReference type="SAM" id="Phobius"/>
    </source>
</evidence>
<evidence type="ECO:0000256" key="3">
    <source>
        <dbReference type="SAM" id="SignalP"/>
    </source>
</evidence>
<feature type="compositionally biased region" description="Polar residues" evidence="1">
    <location>
        <begin position="199"/>
        <end position="209"/>
    </location>
</feature>
<gene>
    <name evidence="4" type="ORF">CHS0354_030652</name>
</gene>
<organism evidence="4 5">
    <name type="scientific">Potamilus streckersoni</name>
    <dbReference type="NCBI Taxonomy" id="2493646"/>
    <lineage>
        <taxon>Eukaryota</taxon>
        <taxon>Metazoa</taxon>
        <taxon>Spiralia</taxon>
        <taxon>Lophotrochozoa</taxon>
        <taxon>Mollusca</taxon>
        <taxon>Bivalvia</taxon>
        <taxon>Autobranchia</taxon>
        <taxon>Heteroconchia</taxon>
        <taxon>Palaeoheterodonta</taxon>
        <taxon>Unionida</taxon>
        <taxon>Unionoidea</taxon>
        <taxon>Unionidae</taxon>
        <taxon>Ambleminae</taxon>
        <taxon>Lampsilini</taxon>
        <taxon>Potamilus</taxon>
    </lineage>
</organism>
<reference evidence="4" key="2">
    <citation type="journal article" date="2021" name="Genome Biol. Evol.">
        <title>Developing a high-quality reference genome for a parasitic bivalve with doubly uniparental inheritance (Bivalvia: Unionida).</title>
        <authorList>
            <person name="Smith C.H."/>
        </authorList>
    </citation>
    <scope>NUCLEOTIDE SEQUENCE</scope>
    <source>
        <strain evidence="4">CHS0354</strain>
        <tissue evidence="4">Mantle</tissue>
    </source>
</reference>
<proteinExistence type="predicted"/>
<keyword evidence="3" id="KW-0732">Signal</keyword>
<dbReference type="Proteomes" id="UP001195483">
    <property type="component" value="Unassembled WGS sequence"/>
</dbReference>
<keyword evidence="2" id="KW-1133">Transmembrane helix</keyword>
<keyword evidence="5" id="KW-1185">Reference proteome</keyword>
<protein>
    <submittedName>
        <fullName evidence="4">Uncharacterized protein</fullName>
    </submittedName>
</protein>
<accession>A0AAE0VKI8</accession>